<dbReference type="PANTHER" id="PTHR35525">
    <property type="entry name" value="BLL6575 PROTEIN"/>
    <property type="match status" value="1"/>
</dbReference>
<dbReference type="EMBL" id="BAABJO010000038">
    <property type="protein sequence ID" value="GAA5137866.1"/>
    <property type="molecule type" value="Genomic_DNA"/>
</dbReference>
<organism evidence="2 3">
    <name type="scientific">Pseudonocardia adelaidensis</name>
    <dbReference type="NCBI Taxonomy" id="648754"/>
    <lineage>
        <taxon>Bacteria</taxon>
        <taxon>Bacillati</taxon>
        <taxon>Actinomycetota</taxon>
        <taxon>Actinomycetes</taxon>
        <taxon>Pseudonocardiales</taxon>
        <taxon>Pseudonocardiaceae</taxon>
        <taxon>Pseudonocardia</taxon>
    </lineage>
</organism>
<dbReference type="Proteomes" id="UP001500804">
    <property type="component" value="Unassembled WGS sequence"/>
</dbReference>
<evidence type="ECO:0000313" key="2">
    <source>
        <dbReference type="EMBL" id="GAA5137866.1"/>
    </source>
</evidence>
<dbReference type="Pfam" id="PF07336">
    <property type="entry name" value="ABATE"/>
    <property type="match status" value="1"/>
</dbReference>
<gene>
    <name evidence="2" type="ORF">GCM10023320_71430</name>
</gene>
<sequence>MPHPVAREDEVLLLELLNSTPVVDGVQRDLLAVDGEAGEWARARGGSGASAEIARLRRVRDRLQAVVRGAEPADALAPFLDGVHLVPELGKGGLRWTLDVTGDARLSARVLLAWGHLQETMPGRLRPCANDECRLFLLDRSKPNSARWCSMKVCGNRLKARRHYERTHRTT</sequence>
<dbReference type="Gene3D" id="1.10.3300.10">
    <property type="entry name" value="Jann2411-like domain"/>
    <property type="match status" value="1"/>
</dbReference>
<feature type="domain" description="Zinc finger CGNR" evidence="1">
    <location>
        <begin position="124"/>
        <end position="166"/>
    </location>
</feature>
<dbReference type="RefSeq" id="WP_345611377.1">
    <property type="nucleotide sequence ID" value="NZ_BAABJO010000038.1"/>
</dbReference>
<dbReference type="PANTHER" id="PTHR35525:SF3">
    <property type="entry name" value="BLL6575 PROTEIN"/>
    <property type="match status" value="1"/>
</dbReference>
<evidence type="ECO:0000313" key="3">
    <source>
        <dbReference type="Proteomes" id="UP001500804"/>
    </source>
</evidence>
<comment type="caution">
    <text evidence="2">The sequence shown here is derived from an EMBL/GenBank/DDBJ whole genome shotgun (WGS) entry which is preliminary data.</text>
</comment>
<dbReference type="InterPro" id="IPR021005">
    <property type="entry name" value="Znf_CGNR"/>
</dbReference>
<dbReference type="Pfam" id="PF11706">
    <property type="entry name" value="zf-CGNR"/>
    <property type="match status" value="1"/>
</dbReference>
<accession>A0ABP9P0A3</accession>
<proteinExistence type="predicted"/>
<keyword evidence="3" id="KW-1185">Reference proteome</keyword>
<dbReference type="InterPro" id="IPR023286">
    <property type="entry name" value="ABATE_dom_sf"/>
</dbReference>
<dbReference type="SUPFAM" id="SSF160904">
    <property type="entry name" value="Jann2411-like"/>
    <property type="match status" value="1"/>
</dbReference>
<reference evidence="3" key="1">
    <citation type="journal article" date="2019" name="Int. J. Syst. Evol. Microbiol.">
        <title>The Global Catalogue of Microorganisms (GCM) 10K type strain sequencing project: providing services to taxonomists for standard genome sequencing and annotation.</title>
        <authorList>
            <consortium name="The Broad Institute Genomics Platform"/>
            <consortium name="The Broad Institute Genome Sequencing Center for Infectious Disease"/>
            <person name="Wu L."/>
            <person name="Ma J."/>
        </authorList>
    </citation>
    <scope>NUCLEOTIDE SEQUENCE [LARGE SCALE GENOMIC DNA]</scope>
    <source>
        <strain evidence="3">JCM 18302</strain>
    </source>
</reference>
<protein>
    <submittedName>
        <fullName evidence="2">CGNR zinc finger domain-containing protein</fullName>
    </submittedName>
</protein>
<name>A0ABP9P0A3_9PSEU</name>
<evidence type="ECO:0000259" key="1">
    <source>
        <dbReference type="Pfam" id="PF11706"/>
    </source>
</evidence>
<dbReference type="InterPro" id="IPR010852">
    <property type="entry name" value="ABATE"/>
</dbReference>